<dbReference type="InterPro" id="IPR035441">
    <property type="entry name" value="TFIIS/LEDGF_dom_sf"/>
</dbReference>
<keyword evidence="5" id="KW-1185">Reference proteome</keyword>
<proteinExistence type="predicted"/>
<feature type="compositionally biased region" description="Low complexity" evidence="2">
    <location>
        <begin position="498"/>
        <end position="529"/>
    </location>
</feature>
<evidence type="ECO:0000259" key="3">
    <source>
        <dbReference type="PROSITE" id="PS51319"/>
    </source>
</evidence>
<feature type="region of interest" description="Disordered" evidence="2">
    <location>
        <begin position="629"/>
        <end position="660"/>
    </location>
</feature>
<feature type="compositionally biased region" description="Polar residues" evidence="2">
    <location>
        <begin position="650"/>
        <end position="660"/>
    </location>
</feature>
<protein>
    <recommendedName>
        <fullName evidence="3">TFIIS N-terminal domain-containing protein</fullName>
    </recommendedName>
</protein>
<reference evidence="4 5" key="1">
    <citation type="journal article" date="2021" name="Nat. Commun.">
        <title>Incipient diploidization of the medicinal plant Perilla within 10,000 years.</title>
        <authorList>
            <person name="Zhang Y."/>
            <person name="Shen Q."/>
            <person name="Leng L."/>
            <person name="Zhang D."/>
            <person name="Chen S."/>
            <person name="Shi Y."/>
            <person name="Ning Z."/>
            <person name="Chen S."/>
        </authorList>
    </citation>
    <scope>NUCLEOTIDE SEQUENCE [LARGE SCALE GENOMIC DNA]</scope>
    <source>
        <strain evidence="5">cv. PC099</strain>
    </source>
</reference>
<feature type="region of interest" description="Disordered" evidence="2">
    <location>
        <begin position="475"/>
        <end position="549"/>
    </location>
</feature>
<feature type="compositionally biased region" description="Basic and acidic residues" evidence="2">
    <location>
        <begin position="183"/>
        <end position="209"/>
    </location>
</feature>
<feature type="region of interest" description="Disordered" evidence="2">
    <location>
        <begin position="287"/>
        <end position="402"/>
    </location>
</feature>
<feature type="domain" description="TFIIS N-terminal" evidence="3">
    <location>
        <begin position="73"/>
        <end position="153"/>
    </location>
</feature>
<feature type="compositionally biased region" description="Polar residues" evidence="2">
    <location>
        <begin position="482"/>
        <end position="497"/>
    </location>
</feature>
<dbReference type="PANTHER" id="PTHR47292">
    <property type="entry name" value="TRANSCRIPTION ELONGATION FACTOR (TFIIS) FAMILY PROTEIN-RELATED"/>
    <property type="match status" value="1"/>
</dbReference>
<name>A0AAD4NZE6_PERFH</name>
<organism evidence="4 5">
    <name type="scientific">Perilla frutescens var. hirtella</name>
    <name type="common">Perilla citriodora</name>
    <name type="synonym">Perilla setoyensis</name>
    <dbReference type="NCBI Taxonomy" id="608512"/>
    <lineage>
        <taxon>Eukaryota</taxon>
        <taxon>Viridiplantae</taxon>
        <taxon>Streptophyta</taxon>
        <taxon>Embryophyta</taxon>
        <taxon>Tracheophyta</taxon>
        <taxon>Spermatophyta</taxon>
        <taxon>Magnoliopsida</taxon>
        <taxon>eudicotyledons</taxon>
        <taxon>Gunneridae</taxon>
        <taxon>Pentapetalae</taxon>
        <taxon>asterids</taxon>
        <taxon>lamiids</taxon>
        <taxon>Lamiales</taxon>
        <taxon>Lamiaceae</taxon>
        <taxon>Nepetoideae</taxon>
        <taxon>Elsholtzieae</taxon>
        <taxon>Perilla</taxon>
    </lineage>
</organism>
<dbReference type="InterPro" id="IPR017923">
    <property type="entry name" value="TFIIS_N"/>
</dbReference>
<dbReference type="PROSITE" id="PS51319">
    <property type="entry name" value="TFIIS_N"/>
    <property type="match status" value="1"/>
</dbReference>
<dbReference type="Gene3D" id="1.20.930.10">
    <property type="entry name" value="Conserved domain common to transcription factors TFIIS, elongin A, CRSP70"/>
    <property type="match status" value="1"/>
</dbReference>
<dbReference type="AlphaFoldDB" id="A0AAD4NZE6"/>
<evidence type="ECO:0000256" key="1">
    <source>
        <dbReference type="PROSITE-ProRule" id="PRU00649"/>
    </source>
</evidence>
<accession>A0AAD4NZE6</accession>
<evidence type="ECO:0000313" key="5">
    <source>
        <dbReference type="Proteomes" id="UP001190926"/>
    </source>
</evidence>
<dbReference type="PANTHER" id="PTHR47292:SF1">
    <property type="entry name" value="TRANSCRIPTION ELONGATION FACTOR (TFIIS) FAMILY PROTEIN"/>
    <property type="match status" value="1"/>
</dbReference>
<gene>
    <name evidence="4" type="ORF">C2S53_017152</name>
</gene>
<feature type="region of interest" description="Disordered" evidence="2">
    <location>
        <begin position="173"/>
        <end position="216"/>
    </location>
</feature>
<evidence type="ECO:0000256" key="2">
    <source>
        <dbReference type="SAM" id="MobiDB-lite"/>
    </source>
</evidence>
<comment type="caution">
    <text evidence="4">The sequence shown here is derived from an EMBL/GenBank/DDBJ whole genome shotgun (WGS) entry which is preliminary data.</text>
</comment>
<dbReference type="EMBL" id="SDAM02004199">
    <property type="protein sequence ID" value="KAH6820332.1"/>
    <property type="molecule type" value="Genomic_DNA"/>
</dbReference>
<dbReference type="Pfam" id="PF08711">
    <property type="entry name" value="Med26"/>
    <property type="match status" value="1"/>
</dbReference>
<keyword evidence="1" id="KW-0539">Nucleus</keyword>
<feature type="region of interest" description="Disordered" evidence="2">
    <location>
        <begin position="677"/>
        <end position="700"/>
    </location>
</feature>
<feature type="compositionally biased region" description="Polar residues" evidence="2">
    <location>
        <begin position="683"/>
        <end position="700"/>
    </location>
</feature>
<dbReference type="SUPFAM" id="SSF47676">
    <property type="entry name" value="Conserved domain common to transcription factors TFIIS, elongin A, CRSP70"/>
    <property type="match status" value="1"/>
</dbReference>
<dbReference type="GO" id="GO:0005634">
    <property type="term" value="C:nucleus"/>
    <property type="evidence" value="ECO:0007669"/>
    <property type="project" value="UniProtKB-SubCell"/>
</dbReference>
<feature type="region of interest" description="Disordered" evidence="2">
    <location>
        <begin position="974"/>
        <end position="1001"/>
    </location>
</feature>
<comment type="subcellular location">
    <subcellularLocation>
        <location evidence="1">Nucleus</location>
    </subcellularLocation>
</comment>
<evidence type="ECO:0000313" key="4">
    <source>
        <dbReference type="EMBL" id="KAH6820332.1"/>
    </source>
</evidence>
<dbReference type="Proteomes" id="UP001190926">
    <property type="component" value="Unassembled WGS sequence"/>
</dbReference>
<sequence>MMLDDFFTLTEINNGLTVPSRVKELVAVMQEQRDSAVMNVGEASRQWSAVGSAIAATENQECLDLFVHLDGLHSISKWLKDAQKLNNNSSDSFLEESVVHLLQALRKLHVDYEKLVAADIWTSLNELLVHNNSKVKAEAQVLIESWKKKRDGDEFRSDVETVGAMTDDVGKSASIVRGSGHFESSHKDDSLSKETSYKEKNQESTRDDPMLSASSDIVHPGHVLDEAFECSVKDNPPSNHASSPSLLKPAMELPSSQSIDAFSVESCNPATSREDTLDGRMEFNELESVSDKKHSPKIVESLPDKSEAIEEINSSEPFPASSDVAEATKSVTEPGPQEPCEPGNKSLSDEGSLCVGSRKTDSDGKCSMDQCRNSSDSTEEGGEYRTLCKSSGPEKSWGNKADLGASRSVIEDHGKVRKFDLHASGDNLVKDYKFSKKELHREPDRTYRKSDVDLYGIIDPLEVARQVAREVEREVVDYREQSCSSSDKLPVDNVQQPGSPDSVSGKQSSSSEGSPNEVENNPDLSGEASAMEEESETSIENLDAEQTIGMQDMETSQVTEAAQEEVNTERGPCNFDLNLEVCSEDADRSAEQLLTPVSIVSASRAAAPPGLPVAPLQFEGNLGWKGSAATSAFRPASPRRLPENEKDISTVGNSNNSKQQQRFLDIDLNVAESVDGGAGYLPPNNNSPLYSSIPSGESSVVTNPRISERLGLDLNLTSEDGAHPADWQMGHLFSHANGPHSWSHSFPSSSKQPSFKNFDLNDRPLFLNDQSDNTYLSKLSQSCNVTGGIKSDESAISIMGTRVEVSRKNLASPNGRPSELAFDANLARSGSFMGTGTLLPYAHSSAYSCNNIVPGPAMPFSSAIYGSVGPIPYIMDSRAPPVLPHIVGSPSALPAGFTQTPFFINMTNQTPSNGAGAGASAGAGAGAGAPSWSSFDLNSGTIAEGGSRENAGCFLNSGRSMDEQLRSNTQLTISSVVNGKRKEPDNGLEQYPLRHYTPPWK</sequence>